<dbReference type="AlphaFoldDB" id="A0A1Z4JRT2"/>
<reference evidence="2 3" key="1">
    <citation type="submission" date="2017-06" db="EMBL/GenBank/DDBJ databases">
        <title>Genome sequencing of cyanobaciteial culture collection at National Institute for Environmental Studies (NIES).</title>
        <authorList>
            <person name="Hirose Y."/>
            <person name="Shimura Y."/>
            <person name="Fujisawa T."/>
            <person name="Nakamura Y."/>
            <person name="Kawachi M."/>
        </authorList>
    </citation>
    <scope>NUCLEOTIDE SEQUENCE [LARGE SCALE GENOMIC DNA]</scope>
    <source>
        <strain evidence="2 3">NIES-2135</strain>
        <plasmid evidence="3">Plasmid Plasmid1 dna</plasmid>
    </source>
</reference>
<dbReference type="Pfam" id="PF10989">
    <property type="entry name" value="DUF2808"/>
    <property type="match status" value="1"/>
</dbReference>
<gene>
    <name evidence="2" type="ORF">NIES2135_62600</name>
</gene>
<keyword evidence="3" id="KW-1185">Reference proteome</keyword>
<feature type="chain" id="PRO_5011120406" description="DUF2808 domain-containing protein" evidence="1">
    <location>
        <begin position="24"/>
        <end position="159"/>
    </location>
</feature>
<evidence type="ECO:0000313" key="3">
    <source>
        <dbReference type="Proteomes" id="UP000217895"/>
    </source>
</evidence>
<keyword evidence="2" id="KW-0614">Plasmid</keyword>
<sequence>MQRLTLTAAVTVLLTATISSALAQMPISKEKTVIHSVAYPNRVKVTRAIYHIGVQVGAIPLSEIRVKVPENAPAQIRFGQATVTDTTGKTLNANTSLSEKEVAIAFAPSIAAGETIEIDLNNVRTSDLIGRTWLFPIYGKTIGSAQEIPLGTARIQTYQ</sequence>
<keyword evidence="1" id="KW-0732">Signal</keyword>
<evidence type="ECO:0000313" key="2">
    <source>
        <dbReference type="EMBL" id="BAY59383.1"/>
    </source>
</evidence>
<name>A0A1Z4JRT2_LEPBY</name>
<evidence type="ECO:0000256" key="1">
    <source>
        <dbReference type="SAM" id="SignalP"/>
    </source>
</evidence>
<accession>A0A1Z4JRT2</accession>
<evidence type="ECO:0008006" key="4">
    <source>
        <dbReference type="Google" id="ProtNLM"/>
    </source>
</evidence>
<protein>
    <recommendedName>
        <fullName evidence="4">DUF2808 domain-containing protein</fullName>
    </recommendedName>
</protein>
<dbReference type="InterPro" id="IPR021256">
    <property type="entry name" value="DUF2808"/>
</dbReference>
<proteinExistence type="predicted"/>
<geneLocation type="plasmid" evidence="2">
    <name>plasmid1</name>
</geneLocation>
<feature type="signal peptide" evidence="1">
    <location>
        <begin position="1"/>
        <end position="23"/>
    </location>
</feature>
<dbReference type="EMBL" id="AP018204">
    <property type="protein sequence ID" value="BAY59383.1"/>
    <property type="molecule type" value="Genomic_DNA"/>
</dbReference>
<dbReference type="Proteomes" id="UP000217895">
    <property type="component" value="Plasmid Plasmid1 dna"/>
</dbReference>
<organism evidence="2 3">
    <name type="scientific">Leptolyngbya boryana NIES-2135</name>
    <dbReference type="NCBI Taxonomy" id="1973484"/>
    <lineage>
        <taxon>Bacteria</taxon>
        <taxon>Bacillati</taxon>
        <taxon>Cyanobacteriota</taxon>
        <taxon>Cyanophyceae</taxon>
        <taxon>Leptolyngbyales</taxon>
        <taxon>Leptolyngbyaceae</taxon>
        <taxon>Leptolyngbya group</taxon>
        <taxon>Leptolyngbya</taxon>
    </lineage>
</organism>